<dbReference type="Proteomes" id="UP001241748">
    <property type="component" value="Unassembled WGS sequence"/>
</dbReference>
<protein>
    <recommendedName>
        <fullName evidence="3">DUF3789 domain-containing protein</fullName>
    </recommendedName>
</protein>
<evidence type="ECO:0000313" key="1">
    <source>
        <dbReference type="EMBL" id="MFB3170077.1"/>
    </source>
</evidence>
<evidence type="ECO:0000313" key="2">
    <source>
        <dbReference type="Proteomes" id="UP001241748"/>
    </source>
</evidence>
<comment type="caution">
    <text evidence="1">The sequence shown here is derived from an EMBL/GenBank/DDBJ whole genome shotgun (WGS) entry which is preliminary data.</text>
</comment>
<gene>
    <name evidence="1" type="ORF">P5G62_023515</name>
</gene>
<accession>A0ABV4YZB6</accession>
<proteinExistence type="predicted"/>
<name>A0ABV4YZB6_9BACI</name>
<dbReference type="EMBL" id="JAROBZ020000002">
    <property type="protein sequence ID" value="MFB3170077.1"/>
    <property type="molecule type" value="Genomic_DNA"/>
</dbReference>
<keyword evidence="2" id="KW-1185">Reference proteome</keyword>
<evidence type="ECO:0008006" key="3">
    <source>
        <dbReference type="Google" id="ProtNLM"/>
    </source>
</evidence>
<sequence length="43" mass="4850">MLLFLAGLLVGSITMLFTMSLMVAAKKGDQQLEVFRNERAYQN</sequence>
<dbReference type="RefSeq" id="WP_306074631.1">
    <property type="nucleotide sequence ID" value="NZ_JAROBZ020000002.1"/>
</dbReference>
<organism evidence="1 2">
    <name type="scientific">Neobacillus driksii</name>
    <dbReference type="NCBI Taxonomy" id="3035913"/>
    <lineage>
        <taxon>Bacteria</taxon>
        <taxon>Bacillati</taxon>
        <taxon>Bacillota</taxon>
        <taxon>Bacilli</taxon>
        <taxon>Bacillales</taxon>
        <taxon>Bacillaceae</taxon>
        <taxon>Neobacillus</taxon>
    </lineage>
</organism>
<reference evidence="1 2" key="1">
    <citation type="submission" date="2024-05" db="EMBL/GenBank/DDBJ databases">
        <authorList>
            <person name="Venkateswaran K."/>
        </authorList>
    </citation>
    <scope>NUCLEOTIDE SEQUENCE [LARGE SCALE GENOMIC DNA]</scope>
    <source>
        <strain evidence="1 2">179-C4-2-HS</strain>
    </source>
</reference>